<dbReference type="OrthoDB" id="8036905at2759"/>
<comment type="caution">
    <text evidence="1">The sequence shown here is derived from an EMBL/GenBank/DDBJ whole genome shotgun (WGS) entry which is preliminary data.</text>
</comment>
<protein>
    <submittedName>
        <fullName evidence="1">Uncharacterized protein</fullName>
    </submittedName>
</protein>
<dbReference type="Proteomes" id="UP000801492">
    <property type="component" value="Unassembled WGS sequence"/>
</dbReference>
<keyword evidence="2" id="KW-1185">Reference proteome</keyword>
<proteinExistence type="predicted"/>
<name>A0A8K0D6S1_IGNLU</name>
<sequence>MNRWRQYFEKLTKSNERISEEGRKLNQEYEIDQVKEEELTDAIKGIKLGKAGETDNIKPEMIKVMGEDFYIL</sequence>
<gene>
    <name evidence="1" type="ORF">ILUMI_10595</name>
</gene>
<dbReference type="AlphaFoldDB" id="A0A8K0D6S1"/>
<accession>A0A8K0D6S1</accession>
<organism evidence="1 2">
    <name type="scientific">Ignelater luminosus</name>
    <name type="common">Cucubano</name>
    <name type="synonym">Pyrophorus luminosus</name>
    <dbReference type="NCBI Taxonomy" id="2038154"/>
    <lineage>
        <taxon>Eukaryota</taxon>
        <taxon>Metazoa</taxon>
        <taxon>Ecdysozoa</taxon>
        <taxon>Arthropoda</taxon>
        <taxon>Hexapoda</taxon>
        <taxon>Insecta</taxon>
        <taxon>Pterygota</taxon>
        <taxon>Neoptera</taxon>
        <taxon>Endopterygota</taxon>
        <taxon>Coleoptera</taxon>
        <taxon>Polyphaga</taxon>
        <taxon>Elateriformia</taxon>
        <taxon>Elateroidea</taxon>
        <taxon>Elateridae</taxon>
        <taxon>Agrypninae</taxon>
        <taxon>Pyrophorini</taxon>
        <taxon>Ignelater</taxon>
    </lineage>
</organism>
<dbReference type="EMBL" id="VTPC01005799">
    <property type="protein sequence ID" value="KAF2895585.1"/>
    <property type="molecule type" value="Genomic_DNA"/>
</dbReference>
<evidence type="ECO:0000313" key="1">
    <source>
        <dbReference type="EMBL" id="KAF2895585.1"/>
    </source>
</evidence>
<evidence type="ECO:0000313" key="2">
    <source>
        <dbReference type="Proteomes" id="UP000801492"/>
    </source>
</evidence>
<reference evidence="1" key="1">
    <citation type="submission" date="2019-08" db="EMBL/GenBank/DDBJ databases">
        <title>The genome of the North American firefly Photinus pyralis.</title>
        <authorList>
            <consortium name="Photinus pyralis genome working group"/>
            <person name="Fallon T.R."/>
            <person name="Sander Lower S.E."/>
            <person name="Weng J.-K."/>
        </authorList>
    </citation>
    <scope>NUCLEOTIDE SEQUENCE</scope>
    <source>
        <strain evidence="1">TRF0915ILg1</strain>
        <tissue evidence="1">Whole body</tissue>
    </source>
</reference>